<feature type="binding site" evidence="6">
    <location>
        <position position="349"/>
    </location>
    <ligand>
        <name>D-dopa</name>
        <dbReference type="ChEBI" id="CHEBI:149689"/>
    </ligand>
</feature>
<dbReference type="GO" id="GO:0003884">
    <property type="term" value="F:D-amino-acid oxidase activity"/>
    <property type="evidence" value="ECO:0007669"/>
    <property type="project" value="InterPro"/>
</dbReference>
<evidence type="ECO:0000313" key="8">
    <source>
        <dbReference type="EMBL" id="KAJ7636978.1"/>
    </source>
</evidence>
<dbReference type="AlphaFoldDB" id="A0AAD7C2A7"/>
<evidence type="ECO:0000259" key="7">
    <source>
        <dbReference type="Pfam" id="PF01266"/>
    </source>
</evidence>
<name>A0AAD7C2A7_9AGAR</name>
<dbReference type="SUPFAM" id="SSF51971">
    <property type="entry name" value="Nucleotide-binding domain"/>
    <property type="match status" value="1"/>
</dbReference>
<comment type="similarity">
    <text evidence="2">Belongs to the DAMOX/DASOX family.</text>
</comment>
<dbReference type="EMBL" id="JARKIF010000006">
    <property type="protein sequence ID" value="KAJ7636978.1"/>
    <property type="molecule type" value="Genomic_DNA"/>
</dbReference>
<feature type="domain" description="FAD dependent oxidoreductase" evidence="7">
    <location>
        <begin position="8"/>
        <end position="364"/>
    </location>
</feature>
<dbReference type="PANTHER" id="PTHR11530:SF11">
    <property type="entry name" value="D-ASPARTATE OXIDASE"/>
    <property type="match status" value="1"/>
</dbReference>
<dbReference type="Gene3D" id="3.30.9.10">
    <property type="entry name" value="D-Amino Acid Oxidase, subunit A, domain 2"/>
    <property type="match status" value="1"/>
</dbReference>
<dbReference type="GO" id="GO:0005737">
    <property type="term" value="C:cytoplasm"/>
    <property type="evidence" value="ECO:0007669"/>
    <property type="project" value="TreeGrafter"/>
</dbReference>
<comment type="caution">
    <text evidence="8">The sequence shown here is derived from an EMBL/GenBank/DDBJ whole genome shotgun (WGS) entry which is preliminary data.</text>
</comment>
<evidence type="ECO:0000256" key="6">
    <source>
        <dbReference type="PIRSR" id="PIRSR000189-1"/>
    </source>
</evidence>
<dbReference type="Gene3D" id="3.40.50.720">
    <property type="entry name" value="NAD(P)-binding Rossmann-like Domain"/>
    <property type="match status" value="1"/>
</dbReference>
<sequence length="372" mass="40752">MTNNTRHVFVVGAGVSGLSTAIRALEAGYNVTIFAEIFPGDPKSIKYASCWAGASHSTFESYGSLAHQLDRETIPIVQDLMKEDPSVPIMTGTVILHSEIEGISEQFKHQADFYSKAWWFRLFDANELPTGVVRGAEYPTLYFDVPRYLAYLLERFQSLGGMAFRTTIPSLSSLISDRSSCEPFPAGSTHSAPSSIPAAVINCTGLGALTLGDVMDTDMYPTRGETLLIRAPWVGTEGMTYSFRNSDITYVIPRQSGDVIVGGTWQENDWHPTSRPETVKAMKERVVTVFPKLLPEGKRGENPDINDLDVIEECVGLRPSRKGGLRIECTSLEIDGQVIPIIHNYGHGGAGYQESWPSANRAVDLLKAALAT</sequence>
<keyword evidence="3" id="KW-0285">Flavoprotein</keyword>
<gene>
    <name evidence="8" type="ORF">FB45DRAFT_452815</name>
</gene>
<evidence type="ECO:0000256" key="4">
    <source>
        <dbReference type="ARBA" id="ARBA00022827"/>
    </source>
</evidence>
<evidence type="ECO:0000256" key="1">
    <source>
        <dbReference type="ARBA" id="ARBA00001974"/>
    </source>
</evidence>
<dbReference type="GO" id="GO:0071949">
    <property type="term" value="F:FAD binding"/>
    <property type="evidence" value="ECO:0007669"/>
    <property type="project" value="InterPro"/>
</dbReference>
<evidence type="ECO:0000256" key="5">
    <source>
        <dbReference type="ARBA" id="ARBA00023002"/>
    </source>
</evidence>
<evidence type="ECO:0000256" key="2">
    <source>
        <dbReference type="ARBA" id="ARBA00006730"/>
    </source>
</evidence>
<dbReference type="InterPro" id="IPR023209">
    <property type="entry name" value="DAO"/>
</dbReference>
<keyword evidence="4 6" id="KW-0274">FAD</keyword>
<dbReference type="Proteomes" id="UP001221142">
    <property type="component" value="Unassembled WGS sequence"/>
</dbReference>
<dbReference type="InterPro" id="IPR006076">
    <property type="entry name" value="FAD-dep_OxRdtase"/>
</dbReference>
<keyword evidence="5" id="KW-0560">Oxidoreductase</keyword>
<comment type="cofactor">
    <cofactor evidence="1 6">
        <name>FAD</name>
        <dbReference type="ChEBI" id="CHEBI:57692"/>
    </cofactor>
</comment>
<protein>
    <submittedName>
        <fullName evidence="8">D-amino-acid oxidase</fullName>
    </submittedName>
</protein>
<evidence type="ECO:0000313" key="9">
    <source>
        <dbReference type="Proteomes" id="UP001221142"/>
    </source>
</evidence>
<dbReference type="PIRSF" id="PIRSF000189">
    <property type="entry name" value="D-aa_oxidase"/>
    <property type="match status" value="1"/>
</dbReference>
<organism evidence="8 9">
    <name type="scientific">Roridomyces roridus</name>
    <dbReference type="NCBI Taxonomy" id="1738132"/>
    <lineage>
        <taxon>Eukaryota</taxon>
        <taxon>Fungi</taxon>
        <taxon>Dikarya</taxon>
        <taxon>Basidiomycota</taxon>
        <taxon>Agaricomycotina</taxon>
        <taxon>Agaricomycetes</taxon>
        <taxon>Agaricomycetidae</taxon>
        <taxon>Agaricales</taxon>
        <taxon>Marasmiineae</taxon>
        <taxon>Mycenaceae</taxon>
        <taxon>Roridomyces</taxon>
    </lineage>
</organism>
<dbReference type="Pfam" id="PF01266">
    <property type="entry name" value="DAO"/>
    <property type="match status" value="1"/>
</dbReference>
<feature type="binding site" evidence="6">
    <location>
        <position position="318"/>
    </location>
    <ligand>
        <name>D-dopa</name>
        <dbReference type="ChEBI" id="CHEBI:149689"/>
    </ligand>
</feature>
<proteinExistence type="inferred from homology"/>
<evidence type="ECO:0000256" key="3">
    <source>
        <dbReference type="ARBA" id="ARBA00022630"/>
    </source>
</evidence>
<keyword evidence="9" id="KW-1185">Reference proteome</keyword>
<dbReference type="SUPFAM" id="SSF54373">
    <property type="entry name" value="FAD-linked reductases, C-terminal domain"/>
    <property type="match status" value="1"/>
</dbReference>
<dbReference type="GO" id="GO:0019478">
    <property type="term" value="P:D-amino acid catabolic process"/>
    <property type="evidence" value="ECO:0007669"/>
    <property type="project" value="TreeGrafter"/>
</dbReference>
<reference evidence="8" key="1">
    <citation type="submission" date="2023-03" db="EMBL/GenBank/DDBJ databases">
        <title>Massive genome expansion in bonnet fungi (Mycena s.s.) driven by repeated elements and novel gene families across ecological guilds.</title>
        <authorList>
            <consortium name="Lawrence Berkeley National Laboratory"/>
            <person name="Harder C.B."/>
            <person name="Miyauchi S."/>
            <person name="Viragh M."/>
            <person name="Kuo A."/>
            <person name="Thoen E."/>
            <person name="Andreopoulos B."/>
            <person name="Lu D."/>
            <person name="Skrede I."/>
            <person name="Drula E."/>
            <person name="Henrissat B."/>
            <person name="Morin E."/>
            <person name="Kohler A."/>
            <person name="Barry K."/>
            <person name="LaButti K."/>
            <person name="Morin E."/>
            <person name="Salamov A."/>
            <person name="Lipzen A."/>
            <person name="Mereny Z."/>
            <person name="Hegedus B."/>
            <person name="Baldrian P."/>
            <person name="Stursova M."/>
            <person name="Weitz H."/>
            <person name="Taylor A."/>
            <person name="Grigoriev I.V."/>
            <person name="Nagy L.G."/>
            <person name="Martin F."/>
            <person name="Kauserud H."/>
        </authorList>
    </citation>
    <scope>NUCLEOTIDE SEQUENCE</scope>
    <source>
        <strain evidence="8">9284</strain>
    </source>
</reference>
<feature type="binding site" evidence="6">
    <location>
        <position position="204"/>
    </location>
    <ligand>
        <name>FAD</name>
        <dbReference type="ChEBI" id="CHEBI:57692"/>
    </ligand>
</feature>
<accession>A0AAD7C2A7</accession>
<dbReference type="PANTHER" id="PTHR11530">
    <property type="entry name" value="D-AMINO ACID OXIDASE"/>
    <property type="match status" value="1"/>
</dbReference>